<dbReference type="InterPro" id="IPR036291">
    <property type="entry name" value="NAD(P)-bd_dom_sf"/>
</dbReference>
<comment type="similarity">
    <text evidence="1">Belongs to the short-chain dehydrogenases/reductases (SDR) family.</text>
</comment>
<dbReference type="GO" id="GO:0050664">
    <property type="term" value="F:oxidoreductase activity, acting on NAD(P)H, oxygen as acceptor"/>
    <property type="evidence" value="ECO:0007669"/>
    <property type="project" value="TreeGrafter"/>
</dbReference>
<sequence length="251" mass="26960">MATRKVILVTGANQGLGFATIKVAANRDPSAYYILACRDMNAGVKAVDELKKSGISASLDVVQLDVTKDAEITKAVELVTTKYGKLDVRLPKDASLEALRASYTEMIDVNVSSVACICAAFQPLLGKSTQPKVINITSGLASITNCLTKPMRRSPPYATTKVALNGLTAHLQGVENERVTLERSNESASDVTQINYYAASPGFLKTAFMNFHPAGADPITGAEVVVQLISNQYPGGTQWEYEAGKMQKVPW</sequence>
<dbReference type="Proteomes" id="UP001152300">
    <property type="component" value="Unassembled WGS sequence"/>
</dbReference>
<evidence type="ECO:0000313" key="3">
    <source>
        <dbReference type="EMBL" id="KAJ8063295.1"/>
    </source>
</evidence>
<proteinExistence type="inferred from homology"/>
<evidence type="ECO:0000256" key="2">
    <source>
        <dbReference type="ARBA" id="ARBA00023002"/>
    </source>
</evidence>
<keyword evidence="2" id="KW-0560">Oxidoreductase</keyword>
<evidence type="ECO:0008006" key="5">
    <source>
        <dbReference type="Google" id="ProtNLM"/>
    </source>
</evidence>
<dbReference type="PRINTS" id="PR00081">
    <property type="entry name" value="GDHRDH"/>
</dbReference>
<comment type="caution">
    <text evidence="3">The sequence shown here is derived from an EMBL/GenBank/DDBJ whole genome shotgun (WGS) entry which is preliminary data.</text>
</comment>
<accession>A0A9X0AIJ0</accession>
<dbReference type="EMBL" id="JAPEIS010000009">
    <property type="protein sequence ID" value="KAJ8063295.1"/>
    <property type="molecule type" value="Genomic_DNA"/>
</dbReference>
<dbReference type="PANTHER" id="PTHR43008:SF8">
    <property type="entry name" value="BENZIL REDUCTASE ((S)-BENZOIN FORMING) IRC24"/>
    <property type="match status" value="1"/>
</dbReference>
<dbReference type="SUPFAM" id="SSF51735">
    <property type="entry name" value="NAD(P)-binding Rossmann-fold domains"/>
    <property type="match status" value="1"/>
</dbReference>
<organism evidence="3 4">
    <name type="scientific">Sclerotinia nivalis</name>
    <dbReference type="NCBI Taxonomy" id="352851"/>
    <lineage>
        <taxon>Eukaryota</taxon>
        <taxon>Fungi</taxon>
        <taxon>Dikarya</taxon>
        <taxon>Ascomycota</taxon>
        <taxon>Pezizomycotina</taxon>
        <taxon>Leotiomycetes</taxon>
        <taxon>Helotiales</taxon>
        <taxon>Sclerotiniaceae</taxon>
        <taxon>Sclerotinia</taxon>
    </lineage>
</organism>
<reference evidence="3" key="1">
    <citation type="submission" date="2022-11" db="EMBL/GenBank/DDBJ databases">
        <title>Genome Resource of Sclerotinia nivalis Strain SnTB1, a Plant Pathogen Isolated from American Ginseng.</title>
        <authorList>
            <person name="Fan S."/>
        </authorList>
    </citation>
    <scope>NUCLEOTIDE SEQUENCE</scope>
    <source>
        <strain evidence="3">SnTB1</strain>
    </source>
</reference>
<dbReference type="Pfam" id="PF00106">
    <property type="entry name" value="adh_short"/>
    <property type="match status" value="1"/>
</dbReference>
<dbReference type="AlphaFoldDB" id="A0A9X0AIJ0"/>
<evidence type="ECO:0000256" key="1">
    <source>
        <dbReference type="ARBA" id="ARBA00006484"/>
    </source>
</evidence>
<keyword evidence="4" id="KW-1185">Reference proteome</keyword>
<protein>
    <recommendedName>
        <fullName evidence="5">NAD(P)-binding protein</fullName>
    </recommendedName>
</protein>
<dbReference type="OrthoDB" id="1933717at2759"/>
<gene>
    <name evidence="3" type="ORF">OCU04_008525</name>
</gene>
<dbReference type="Gene3D" id="3.40.50.720">
    <property type="entry name" value="NAD(P)-binding Rossmann-like Domain"/>
    <property type="match status" value="1"/>
</dbReference>
<evidence type="ECO:0000313" key="4">
    <source>
        <dbReference type="Proteomes" id="UP001152300"/>
    </source>
</evidence>
<dbReference type="GO" id="GO:0016616">
    <property type="term" value="F:oxidoreductase activity, acting on the CH-OH group of donors, NAD or NADP as acceptor"/>
    <property type="evidence" value="ECO:0007669"/>
    <property type="project" value="UniProtKB-ARBA"/>
</dbReference>
<dbReference type="InterPro" id="IPR002347">
    <property type="entry name" value="SDR_fam"/>
</dbReference>
<name>A0A9X0AIJ0_9HELO</name>
<dbReference type="PANTHER" id="PTHR43008">
    <property type="entry name" value="BENZIL REDUCTASE"/>
    <property type="match status" value="1"/>
</dbReference>